<accession>A0A377JMJ0</accession>
<dbReference type="GO" id="GO:0005886">
    <property type="term" value="C:plasma membrane"/>
    <property type="evidence" value="ECO:0007669"/>
    <property type="project" value="UniProtKB-SubCell"/>
</dbReference>
<feature type="transmembrane region" description="Helical" evidence="10">
    <location>
        <begin position="124"/>
        <end position="140"/>
    </location>
</feature>
<feature type="transmembrane region" description="Helical" evidence="10">
    <location>
        <begin position="12"/>
        <end position="33"/>
    </location>
</feature>
<evidence type="ECO:0000256" key="2">
    <source>
        <dbReference type="ARBA" id="ARBA00009772"/>
    </source>
</evidence>
<dbReference type="RefSeq" id="WP_115025630.1">
    <property type="nucleotide sequence ID" value="NZ_UGHZ01000001.1"/>
</dbReference>
<evidence type="ECO:0000256" key="9">
    <source>
        <dbReference type="NCBIfam" id="TIGR01400"/>
    </source>
</evidence>
<protein>
    <recommendedName>
        <fullName evidence="3 9">Flagellar biosynthetic protein FliR</fullName>
    </recommendedName>
</protein>
<comment type="subcellular location">
    <subcellularLocation>
        <location evidence="10">Cell membrane</location>
        <topology evidence="10">Multi-pass membrane protein</topology>
    </subcellularLocation>
    <subcellularLocation>
        <location evidence="10">Bacterial flagellum basal body</location>
    </subcellularLocation>
</comment>
<evidence type="ECO:0000256" key="1">
    <source>
        <dbReference type="ARBA" id="ARBA00002578"/>
    </source>
</evidence>
<evidence type="ECO:0000313" key="12">
    <source>
        <dbReference type="Proteomes" id="UP000255335"/>
    </source>
</evidence>
<name>A0A377JMJ0_9HELI</name>
<keyword evidence="11" id="KW-0969">Cilium</keyword>
<comment type="similarity">
    <text evidence="2 10">Belongs to the FliR/MopE/SpaR family.</text>
</comment>
<proteinExistence type="inferred from homology"/>
<dbReference type="Pfam" id="PF01311">
    <property type="entry name" value="Bac_export_1"/>
    <property type="match status" value="1"/>
</dbReference>
<keyword evidence="11" id="KW-0966">Cell projection</keyword>
<comment type="function">
    <text evidence="1 10">Role in flagellar biosynthesis.</text>
</comment>
<dbReference type="PANTHER" id="PTHR30065:SF8">
    <property type="entry name" value="FLAGELLAR BIOSYNTHETIC PROTEIN FLIR"/>
    <property type="match status" value="1"/>
</dbReference>
<sequence length="258" mass="28346">MELVAYITQPNSVAVFLLLVARFSGVFAFFPFFDNQLISINVRSAMVFFMSVAFYPLASYTLPDMSMVEFLFAALFEIMLGFLASICLQIVFAMLSFGGELISFTMGLTMASAYDPVSGTQKPIVAQLIAILGLLIALSLDFHHTIFLIISHSIQATPLGGFVFEPKSVEYFIKAFGNIFAVGFSMAFPILAIILLSDIIFGMIMKTHPQFNLLAIGFPVKIAIAFVVLFLTISSIIFTFKNELAKAFLAVGKIFLGQ</sequence>
<evidence type="ECO:0000256" key="8">
    <source>
        <dbReference type="ARBA" id="ARBA00023143"/>
    </source>
</evidence>
<dbReference type="PANTHER" id="PTHR30065">
    <property type="entry name" value="FLAGELLAR BIOSYNTHETIC PROTEIN FLIR"/>
    <property type="match status" value="1"/>
</dbReference>
<keyword evidence="4 10" id="KW-1003">Cell membrane</keyword>
<feature type="transmembrane region" description="Helical" evidence="10">
    <location>
        <begin position="70"/>
        <end position="103"/>
    </location>
</feature>
<gene>
    <name evidence="11" type="primary">fliR</name>
    <name evidence="11" type="ORF">NCTC12221_00222</name>
</gene>
<dbReference type="NCBIfam" id="TIGR01400">
    <property type="entry name" value="fliR"/>
    <property type="match status" value="1"/>
</dbReference>
<evidence type="ECO:0000256" key="10">
    <source>
        <dbReference type="RuleBase" id="RU362071"/>
    </source>
</evidence>
<reference evidence="11 12" key="1">
    <citation type="submission" date="2018-06" db="EMBL/GenBank/DDBJ databases">
        <authorList>
            <consortium name="Pathogen Informatics"/>
            <person name="Doyle S."/>
        </authorList>
    </citation>
    <scope>NUCLEOTIDE SEQUENCE [LARGE SCALE GENOMIC DNA]</scope>
    <source>
        <strain evidence="11 12">NCTC12221</strain>
    </source>
</reference>
<keyword evidence="6 10" id="KW-1133">Transmembrane helix</keyword>
<dbReference type="GO" id="GO:0009425">
    <property type="term" value="C:bacterial-type flagellum basal body"/>
    <property type="evidence" value="ECO:0007669"/>
    <property type="project" value="UniProtKB-SubCell"/>
</dbReference>
<feature type="transmembrane region" description="Helical" evidence="10">
    <location>
        <begin position="216"/>
        <end position="240"/>
    </location>
</feature>
<keyword evidence="7 10" id="KW-0472">Membrane</keyword>
<dbReference type="InterPro" id="IPR002010">
    <property type="entry name" value="T3SS_IM_R"/>
</dbReference>
<evidence type="ECO:0000256" key="7">
    <source>
        <dbReference type="ARBA" id="ARBA00023136"/>
    </source>
</evidence>
<keyword evidence="5 10" id="KW-0812">Transmembrane</keyword>
<feature type="transmembrane region" description="Helical" evidence="10">
    <location>
        <begin position="40"/>
        <end position="58"/>
    </location>
</feature>
<dbReference type="GO" id="GO:0044780">
    <property type="term" value="P:bacterial-type flagellum assembly"/>
    <property type="evidence" value="ECO:0007669"/>
    <property type="project" value="UniProtKB-UniRule"/>
</dbReference>
<dbReference type="PRINTS" id="PR00953">
    <property type="entry name" value="TYPE3IMRPROT"/>
</dbReference>
<dbReference type="AlphaFoldDB" id="A0A377JMJ0"/>
<dbReference type="GO" id="GO:0006605">
    <property type="term" value="P:protein targeting"/>
    <property type="evidence" value="ECO:0007669"/>
    <property type="project" value="UniProtKB-UniRule"/>
</dbReference>
<keyword evidence="11" id="KW-0282">Flagellum</keyword>
<dbReference type="InterPro" id="IPR006303">
    <property type="entry name" value="FliR"/>
</dbReference>
<keyword evidence="8 10" id="KW-0975">Bacterial flagellum</keyword>
<evidence type="ECO:0000256" key="4">
    <source>
        <dbReference type="ARBA" id="ARBA00022475"/>
    </source>
</evidence>
<dbReference type="EMBL" id="UGHZ01000001">
    <property type="protein sequence ID" value="STP08804.1"/>
    <property type="molecule type" value="Genomic_DNA"/>
</dbReference>
<evidence type="ECO:0000256" key="5">
    <source>
        <dbReference type="ARBA" id="ARBA00022692"/>
    </source>
</evidence>
<evidence type="ECO:0000256" key="3">
    <source>
        <dbReference type="ARBA" id="ARBA00021717"/>
    </source>
</evidence>
<dbReference type="Proteomes" id="UP000255335">
    <property type="component" value="Unassembled WGS sequence"/>
</dbReference>
<organism evidence="11 12">
    <name type="scientific">Helicobacter cinaedi</name>
    <dbReference type="NCBI Taxonomy" id="213"/>
    <lineage>
        <taxon>Bacteria</taxon>
        <taxon>Pseudomonadati</taxon>
        <taxon>Campylobacterota</taxon>
        <taxon>Epsilonproteobacteria</taxon>
        <taxon>Campylobacterales</taxon>
        <taxon>Helicobacteraceae</taxon>
        <taxon>Helicobacter</taxon>
    </lineage>
</organism>
<feature type="transmembrane region" description="Helical" evidence="10">
    <location>
        <begin position="176"/>
        <end position="204"/>
    </location>
</feature>
<evidence type="ECO:0000256" key="6">
    <source>
        <dbReference type="ARBA" id="ARBA00022989"/>
    </source>
</evidence>
<evidence type="ECO:0000313" key="11">
    <source>
        <dbReference type="EMBL" id="STP08804.1"/>
    </source>
</evidence>